<sequence length="149" mass="17791">MAVNKESEELIYDRAKHHFMGKFPNILPIEQAYVHIGMFLGWILEHNMYSELFEDEAGHQIIRFKEREITASILSAMWDGYLGEDLFNNEGNEFSKSYYQSGEYKKDYEELLASSLPSFYHVEDTWENYHKIAERITERYDRWKSSPKT</sequence>
<proteinExistence type="predicted"/>
<protein>
    <recommendedName>
        <fullName evidence="1">DUF7832 domain-containing protein</fullName>
    </recommendedName>
</protein>
<dbReference type="eggNOG" id="ENOG5032CX0">
    <property type="taxonomic scope" value="Bacteria"/>
</dbReference>
<dbReference type="InterPro" id="IPR057154">
    <property type="entry name" value="DUF7832"/>
</dbReference>
<dbReference type="AlphaFoldDB" id="A1ZLX7"/>
<dbReference type="OrthoDB" id="4827574at2"/>
<gene>
    <name evidence="2" type="ORF">M23134_04356</name>
</gene>
<feature type="domain" description="DUF7832" evidence="1">
    <location>
        <begin position="11"/>
        <end position="122"/>
    </location>
</feature>
<dbReference type="RefSeq" id="WP_002697727.1">
    <property type="nucleotide sequence ID" value="NZ_AAWS01000015.1"/>
</dbReference>
<evidence type="ECO:0000259" key="1">
    <source>
        <dbReference type="Pfam" id="PF25191"/>
    </source>
</evidence>
<accession>A1ZLX7</accession>
<evidence type="ECO:0000313" key="2">
    <source>
        <dbReference type="EMBL" id="EAY28509.1"/>
    </source>
</evidence>
<dbReference type="EMBL" id="AAWS01000015">
    <property type="protein sequence ID" value="EAY28509.1"/>
    <property type="molecule type" value="Genomic_DNA"/>
</dbReference>
<evidence type="ECO:0000313" key="3">
    <source>
        <dbReference type="Proteomes" id="UP000004095"/>
    </source>
</evidence>
<dbReference type="Proteomes" id="UP000004095">
    <property type="component" value="Unassembled WGS sequence"/>
</dbReference>
<keyword evidence="3" id="KW-1185">Reference proteome</keyword>
<name>A1ZLX7_MICM2</name>
<comment type="caution">
    <text evidence="2">The sequence shown here is derived from an EMBL/GenBank/DDBJ whole genome shotgun (WGS) entry which is preliminary data.</text>
</comment>
<reference evidence="2 3" key="1">
    <citation type="submission" date="2007-01" db="EMBL/GenBank/DDBJ databases">
        <authorList>
            <person name="Haygood M."/>
            <person name="Podell S."/>
            <person name="Anderson C."/>
            <person name="Hopkinson B."/>
            <person name="Roe K."/>
            <person name="Barbeau K."/>
            <person name="Gaasterland T."/>
            <person name="Ferriera S."/>
            <person name="Johnson J."/>
            <person name="Kravitz S."/>
            <person name="Beeson K."/>
            <person name="Sutton G."/>
            <person name="Rogers Y.-H."/>
            <person name="Friedman R."/>
            <person name="Frazier M."/>
            <person name="Venter J.C."/>
        </authorList>
    </citation>
    <scope>NUCLEOTIDE SEQUENCE [LARGE SCALE GENOMIC DNA]</scope>
    <source>
        <strain evidence="2 3">ATCC 23134</strain>
    </source>
</reference>
<dbReference type="Pfam" id="PF25191">
    <property type="entry name" value="DUF7832"/>
    <property type="match status" value="1"/>
</dbReference>
<organism evidence="2 3">
    <name type="scientific">Microscilla marina ATCC 23134</name>
    <dbReference type="NCBI Taxonomy" id="313606"/>
    <lineage>
        <taxon>Bacteria</taxon>
        <taxon>Pseudomonadati</taxon>
        <taxon>Bacteroidota</taxon>
        <taxon>Cytophagia</taxon>
        <taxon>Cytophagales</taxon>
        <taxon>Microscillaceae</taxon>
        <taxon>Microscilla</taxon>
    </lineage>
</organism>